<proteinExistence type="predicted"/>
<reference evidence="1 2" key="1">
    <citation type="submission" date="2021-05" db="EMBL/GenBank/DDBJ databases">
        <title>Genome Assembly of Synthetic Allotetraploid Brassica napus Reveals Homoeologous Exchanges between Subgenomes.</title>
        <authorList>
            <person name="Davis J.T."/>
        </authorList>
    </citation>
    <scope>NUCLEOTIDE SEQUENCE [LARGE SCALE GENOMIC DNA]</scope>
    <source>
        <strain evidence="2">cv. Da-Ae</strain>
        <tissue evidence="1">Seedling</tissue>
    </source>
</reference>
<dbReference type="EMBL" id="JAGKQM010000019">
    <property type="protein sequence ID" value="KAH0858625.1"/>
    <property type="molecule type" value="Genomic_DNA"/>
</dbReference>
<comment type="caution">
    <text evidence="1">The sequence shown here is derived from an EMBL/GenBank/DDBJ whole genome shotgun (WGS) entry which is preliminary data.</text>
</comment>
<gene>
    <name evidence="1" type="ORF">HID58_086886</name>
</gene>
<evidence type="ECO:0000313" key="1">
    <source>
        <dbReference type="EMBL" id="KAH0858625.1"/>
    </source>
</evidence>
<name>A0ABQ7XRR1_BRANA</name>
<evidence type="ECO:0000313" key="2">
    <source>
        <dbReference type="Proteomes" id="UP000824890"/>
    </source>
</evidence>
<organism evidence="1 2">
    <name type="scientific">Brassica napus</name>
    <name type="common">Rape</name>
    <dbReference type="NCBI Taxonomy" id="3708"/>
    <lineage>
        <taxon>Eukaryota</taxon>
        <taxon>Viridiplantae</taxon>
        <taxon>Streptophyta</taxon>
        <taxon>Embryophyta</taxon>
        <taxon>Tracheophyta</taxon>
        <taxon>Spermatophyta</taxon>
        <taxon>Magnoliopsida</taxon>
        <taxon>eudicotyledons</taxon>
        <taxon>Gunneridae</taxon>
        <taxon>Pentapetalae</taxon>
        <taxon>rosids</taxon>
        <taxon>malvids</taxon>
        <taxon>Brassicales</taxon>
        <taxon>Brassicaceae</taxon>
        <taxon>Brassiceae</taxon>
        <taxon>Brassica</taxon>
    </lineage>
</organism>
<dbReference type="Proteomes" id="UP000824890">
    <property type="component" value="Unassembled WGS sequence"/>
</dbReference>
<sequence>MNLNMEDACGIFFVIHISSDHLLSDHCALDPSPPPNSHVHSHRIHTTVVYTDHIHTSSVHKSHIHTSHIPDIDIYRFPVHNIHTNKMLSTVFLFHFMRASSRIVLSSPELATETAAA</sequence>
<protein>
    <submittedName>
        <fullName evidence="1">Uncharacterized protein</fullName>
    </submittedName>
</protein>
<keyword evidence="2" id="KW-1185">Reference proteome</keyword>
<accession>A0ABQ7XRR1</accession>